<dbReference type="Proteomes" id="UP001143474">
    <property type="component" value="Unassembled WGS sequence"/>
</dbReference>
<dbReference type="RefSeq" id="WP_271222549.1">
    <property type="nucleotide sequence ID" value="NZ_BAAAVD010000033.1"/>
</dbReference>
<gene>
    <name evidence="2" type="ORF">GCM10017600_77200</name>
</gene>
<reference evidence="2" key="2">
    <citation type="submission" date="2023-01" db="EMBL/GenBank/DDBJ databases">
        <authorList>
            <person name="Sun Q."/>
            <person name="Evtushenko L."/>
        </authorList>
    </citation>
    <scope>NUCLEOTIDE SEQUENCE</scope>
    <source>
        <strain evidence="2">VKM Ac-2007</strain>
    </source>
</reference>
<feature type="transmembrane region" description="Helical" evidence="1">
    <location>
        <begin position="157"/>
        <end position="177"/>
    </location>
</feature>
<evidence type="ECO:0000313" key="2">
    <source>
        <dbReference type="EMBL" id="GLK14308.1"/>
    </source>
</evidence>
<keyword evidence="1" id="KW-1133">Transmembrane helix</keyword>
<protein>
    <submittedName>
        <fullName evidence="2">Uncharacterized protein</fullName>
    </submittedName>
</protein>
<accession>A0A9W6MHU3</accession>
<evidence type="ECO:0000256" key="1">
    <source>
        <dbReference type="SAM" id="Phobius"/>
    </source>
</evidence>
<organism evidence="2 3">
    <name type="scientific">Streptosporangium carneum</name>
    <dbReference type="NCBI Taxonomy" id="47481"/>
    <lineage>
        <taxon>Bacteria</taxon>
        <taxon>Bacillati</taxon>
        <taxon>Actinomycetota</taxon>
        <taxon>Actinomycetes</taxon>
        <taxon>Streptosporangiales</taxon>
        <taxon>Streptosporangiaceae</taxon>
        <taxon>Streptosporangium</taxon>
    </lineage>
</organism>
<sequence>MVDPGVAYQLDVIRWHISRSEAQRAGLWTRAAAVLSANTLVIAGAALMLTLGTRSSGGSLIAALVALVFVLVSTFEIMRLIAAVRDWGRSFPAADSPTPLIFCMSDTVQALETFVGFREVVESWTPQKELDAGVSELWRISVLHRNRIYQLRRAARWLILSIVSLVVSGTLAVFALWPGF</sequence>
<feature type="transmembrane region" description="Helical" evidence="1">
    <location>
        <begin position="27"/>
        <end position="49"/>
    </location>
</feature>
<dbReference type="EMBL" id="BSEV01000031">
    <property type="protein sequence ID" value="GLK14308.1"/>
    <property type="molecule type" value="Genomic_DNA"/>
</dbReference>
<dbReference type="AlphaFoldDB" id="A0A9W6MHU3"/>
<proteinExistence type="predicted"/>
<comment type="caution">
    <text evidence="2">The sequence shown here is derived from an EMBL/GenBank/DDBJ whole genome shotgun (WGS) entry which is preliminary data.</text>
</comment>
<evidence type="ECO:0000313" key="3">
    <source>
        <dbReference type="Proteomes" id="UP001143474"/>
    </source>
</evidence>
<feature type="transmembrane region" description="Helical" evidence="1">
    <location>
        <begin position="61"/>
        <end position="82"/>
    </location>
</feature>
<keyword evidence="3" id="KW-1185">Reference proteome</keyword>
<name>A0A9W6MHU3_9ACTN</name>
<reference evidence="2" key="1">
    <citation type="journal article" date="2014" name="Int. J. Syst. Evol. Microbiol.">
        <title>Complete genome sequence of Corynebacterium casei LMG S-19264T (=DSM 44701T), isolated from a smear-ripened cheese.</title>
        <authorList>
            <consortium name="US DOE Joint Genome Institute (JGI-PGF)"/>
            <person name="Walter F."/>
            <person name="Albersmeier A."/>
            <person name="Kalinowski J."/>
            <person name="Ruckert C."/>
        </authorList>
    </citation>
    <scope>NUCLEOTIDE SEQUENCE</scope>
    <source>
        <strain evidence="2">VKM Ac-2007</strain>
    </source>
</reference>
<keyword evidence="1" id="KW-0472">Membrane</keyword>
<keyword evidence="1" id="KW-0812">Transmembrane</keyword>